<gene>
    <name evidence="4" type="ORF">PENCOP_c015G00825</name>
</gene>
<feature type="compositionally biased region" description="Basic and acidic residues" evidence="2">
    <location>
        <begin position="1"/>
        <end position="10"/>
    </location>
</feature>
<organism evidence="4 5">
    <name type="scientific">Penicillium coprophilum</name>
    <dbReference type="NCBI Taxonomy" id="36646"/>
    <lineage>
        <taxon>Eukaryota</taxon>
        <taxon>Fungi</taxon>
        <taxon>Dikarya</taxon>
        <taxon>Ascomycota</taxon>
        <taxon>Pezizomycotina</taxon>
        <taxon>Eurotiomycetes</taxon>
        <taxon>Eurotiomycetidae</taxon>
        <taxon>Eurotiales</taxon>
        <taxon>Aspergillaceae</taxon>
        <taxon>Penicillium</taxon>
    </lineage>
</organism>
<keyword evidence="5" id="KW-1185">Reference proteome</keyword>
<keyword evidence="1" id="KW-0479">Metal-binding</keyword>
<dbReference type="PROSITE" id="PS00028">
    <property type="entry name" value="ZINC_FINGER_C2H2_1"/>
    <property type="match status" value="1"/>
</dbReference>
<dbReference type="InterPro" id="IPR036236">
    <property type="entry name" value="Znf_C2H2_sf"/>
</dbReference>
<evidence type="ECO:0000256" key="1">
    <source>
        <dbReference type="PROSITE-ProRule" id="PRU00042"/>
    </source>
</evidence>
<comment type="caution">
    <text evidence="4">The sequence shown here is derived from an EMBL/GenBank/DDBJ whole genome shotgun (WGS) entry which is preliminary data.</text>
</comment>
<keyword evidence="1" id="KW-0862">Zinc</keyword>
<protein>
    <recommendedName>
        <fullName evidence="3">C2H2-type domain-containing protein</fullName>
    </recommendedName>
</protein>
<feature type="domain" description="C2H2-type" evidence="3">
    <location>
        <begin position="183"/>
        <end position="212"/>
    </location>
</feature>
<evidence type="ECO:0000259" key="3">
    <source>
        <dbReference type="PROSITE" id="PS50157"/>
    </source>
</evidence>
<dbReference type="GO" id="GO:0008270">
    <property type="term" value="F:zinc ion binding"/>
    <property type="evidence" value="ECO:0007669"/>
    <property type="project" value="UniProtKB-KW"/>
</dbReference>
<evidence type="ECO:0000313" key="4">
    <source>
        <dbReference type="EMBL" id="OQE34934.1"/>
    </source>
</evidence>
<dbReference type="SMART" id="SM00355">
    <property type="entry name" value="ZnF_C2H2"/>
    <property type="match status" value="2"/>
</dbReference>
<feature type="region of interest" description="Disordered" evidence="2">
    <location>
        <begin position="1"/>
        <end position="67"/>
    </location>
</feature>
<evidence type="ECO:0000256" key="2">
    <source>
        <dbReference type="SAM" id="MobiDB-lite"/>
    </source>
</evidence>
<sequence>MTGQFEHDLSYLDQEGGDQWNESDPPFSYIFDNRWSPPVDDFSYNPVLESPSAPPTPDPDPDSATSTSLGALYDIIDEQCEQGSTVEEGAVAADTPGLDLHDGMSDITSTIISTADEERGPITGPEDSLQKPTSYGKVSMTVKSSRGSPLKCNWKHCEYSGGFSQMGALLRHIKTKHISPGLYECPEGDCRKSFNRKDNLTAHIRNVHRTNI</sequence>
<dbReference type="Gene3D" id="3.30.160.60">
    <property type="entry name" value="Classic Zinc Finger"/>
    <property type="match status" value="2"/>
</dbReference>
<reference evidence="5" key="1">
    <citation type="journal article" date="2017" name="Nat. Microbiol.">
        <title>Global analysis of biosynthetic gene clusters reveals vast potential of secondary metabolite production in Penicillium species.</title>
        <authorList>
            <person name="Nielsen J.C."/>
            <person name="Grijseels S."/>
            <person name="Prigent S."/>
            <person name="Ji B."/>
            <person name="Dainat J."/>
            <person name="Nielsen K.F."/>
            <person name="Frisvad J.C."/>
            <person name="Workman M."/>
            <person name="Nielsen J."/>
        </authorList>
    </citation>
    <scope>NUCLEOTIDE SEQUENCE [LARGE SCALE GENOMIC DNA]</scope>
    <source>
        <strain evidence="5">IBT 31321</strain>
    </source>
</reference>
<dbReference type="SUPFAM" id="SSF57667">
    <property type="entry name" value="beta-beta-alpha zinc fingers"/>
    <property type="match status" value="1"/>
</dbReference>
<dbReference type="InterPro" id="IPR013087">
    <property type="entry name" value="Znf_C2H2_type"/>
</dbReference>
<dbReference type="PROSITE" id="PS50157">
    <property type="entry name" value="ZINC_FINGER_C2H2_2"/>
    <property type="match status" value="1"/>
</dbReference>
<dbReference type="STRING" id="36646.A0A1V6U8W3"/>
<keyword evidence="1" id="KW-0863">Zinc-finger</keyword>
<evidence type="ECO:0000313" key="5">
    <source>
        <dbReference type="Proteomes" id="UP000191500"/>
    </source>
</evidence>
<proteinExistence type="predicted"/>
<dbReference type="Proteomes" id="UP000191500">
    <property type="component" value="Unassembled WGS sequence"/>
</dbReference>
<dbReference type="Pfam" id="PF00096">
    <property type="entry name" value="zf-C2H2"/>
    <property type="match status" value="1"/>
</dbReference>
<dbReference type="EMBL" id="MDDG01000015">
    <property type="protein sequence ID" value="OQE34934.1"/>
    <property type="molecule type" value="Genomic_DNA"/>
</dbReference>
<accession>A0A1V6U8W3</accession>
<dbReference type="AlphaFoldDB" id="A0A1V6U8W3"/>
<name>A0A1V6U8W3_9EURO</name>